<dbReference type="STRING" id="360412.LARV_03093"/>
<dbReference type="NCBIfam" id="NF001109">
    <property type="entry name" value="PRK00136.1"/>
    <property type="match status" value="1"/>
</dbReference>
<evidence type="ECO:0000256" key="2">
    <source>
        <dbReference type="ARBA" id="ARBA00022730"/>
    </source>
</evidence>
<accession>A0A0S7BHV3</accession>
<dbReference type="Gene3D" id="3.30.1490.10">
    <property type="match status" value="1"/>
</dbReference>
<dbReference type="GO" id="GO:0005840">
    <property type="term" value="C:ribosome"/>
    <property type="evidence" value="ECO:0007669"/>
    <property type="project" value="UniProtKB-KW"/>
</dbReference>
<dbReference type="Pfam" id="PF00410">
    <property type="entry name" value="Ribosomal_S8"/>
    <property type="match status" value="1"/>
</dbReference>
<keyword evidence="3 8" id="KW-0694">RNA-binding</keyword>
<keyword evidence="5 8" id="KW-0687">Ribonucleoprotein</keyword>
<reference evidence="10" key="1">
    <citation type="submission" date="2015-07" db="EMBL/GenBank/DDBJ databases">
        <title>Draft Genome Sequences of Anaerolinea thermolimosa IMO-1, Bellilinea caldifistulae GOMI-1, Leptolinea tardivitalis YMTK-2, Levilinea saccharolytica KIBI-1,Longilinea arvoryzae KOME-1, Previously Described as Members of the Anaerolineaceae (Chloroflexi).</title>
        <authorList>
            <person name="Sekiguchi Y."/>
            <person name="Ohashi A."/>
            <person name="Matsuura N."/>
            <person name="Tourlousse M.D."/>
        </authorList>
    </citation>
    <scope>NUCLEOTIDE SEQUENCE [LARGE SCALE GENOMIC DNA]</scope>
    <source>
        <strain evidence="10">KOME-1</strain>
    </source>
</reference>
<evidence type="ECO:0000256" key="7">
    <source>
        <dbReference type="ARBA" id="ARBA00046740"/>
    </source>
</evidence>
<evidence type="ECO:0000256" key="9">
    <source>
        <dbReference type="RuleBase" id="RU003660"/>
    </source>
</evidence>
<dbReference type="SUPFAM" id="SSF56047">
    <property type="entry name" value="Ribosomal protein S8"/>
    <property type="match status" value="1"/>
</dbReference>
<dbReference type="FunFam" id="3.30.1490.10:FF:000001">
    <property type="entry name" value="30S ribosomal protein S8"/>
    <property type="match status" value="1"/>
</dbReference>
<name>A0A0S7BHV3_9CHLR</name>
<evidence type="ECO:0000256" key="8">
    <source>
        <dbReference type="HAMAP-Rule" id="MF_01302"/>
    </source>
</evidence>
<evidence type="ECO:0000256" key="4">
    <source>
        <dbReference type="ARBA" id="ARBA00022980"/>
    </source>
</evidence>
<gene>
    <name evidence="8" type="primary">rpsH</name>
    <name evidence="10" type="ORF">LARV_03093</name>
</gene>
<evidence type="ECO:0000313" key="10">
    <source>
        <dbReference type="EMBL" id="GAP15309.1"/>
    </source>
</evidence>
<comment type="similarity">
    <text evidence="1 8 9">Belongs to the universal ribosomal protein uS8 family.</text>
</comment>
<dbReference type="InterPro" id="IPR047863">
    <property type="entry name" value="Ribosomal_uS8_CS"/>
</dbReference>
<dbReference type="FunFam" id="3.30.1370.30:FF:000002">
    <property type="entry name" value="30S ribosomal protein S8"/>
    <property type="match status" value="1"/>
</dbReference>
<dbReference type="EMBL" id="DF967972">
    <property type="protein sequence ID" value="GAP15309.1"/>
    <property type="molecule type" value="Genomic_DNA"/>
</dbReference>
<evidence type="ECO:0000256" key="1">
    <source>
        <dbReference type="ARBA" id="ARBA00006471"/>
    </source>
</evidence>
<dbReference type="RefSeq" id="WP_075074495.1">
    <property type="nucleotide sequence ID" value="NZ_DF967972.1"/>
</dbReference>
<keyword evidence="2 8" id="KW-0699">rRNA-binding</keyword>
<dbReference type="HAMAP" id="MF_01302_B">
    <property type="entry name" value="Ribosomal_uS8_B"/>
    <property type="match status" value="1"/>
</dbReference>
<keyword evidence="4 8" id="KW-0689">Ribosomal protein</keyword>
<evidence type="ECO:0000256" key="5">
    <source>
        <dbReference type="ARBA" id="ARBA00023274"/>
    </source>
</evidence>
<evidence type="ECO:0000256" key="6">
    <source>
        <dbReference type="ARBA" id="ARBA00035258"/>
    </source>
</evidence>
<dbReference type="OrthoDB" id="9802617at2"/>
<dbReference type="PROSITE" id="PS00053">
    <property type="entry name" value="RIBOSOMAL_S8"/>
    <property type="match status" value="1"/>
</dbReference>
<sequence length="136" mass="15168">MSVNDPIADMLTRIRNGVITSQSLVAMPSSKIKAEIARILKEEGFIESFEMIDGENQLPSLRIKLKYVGERRQKQSVITGLERISRPGRRVYSRKQDIPWVLSGMGIAILSTPKGVMTGKRARQLGVGGEVLCKVW</sequence>
<comment type="function">
    <text evidence="8">One of the primary rRNA binding proteins, it binds directly to 16S rRNA central domain where it helps coordinate assembly of the platform of the 30S subunit.</text>
</comment>
<dbReference type="GO" id="GO:0019843">
    <property type="term" value="F:rRNA binding"/>
    <property type="evidence" value="ECO:0007669"/>
    <property type="project" value="UniProtKB-UniRule"/>
</dbReference>
<proteinExistence type="inferred from homology"/>
<dbReference type="GO" id="GO:0003735">
    <property type="term" value="F:structural constituent of ribosome"/>
    <property type="evidence" value="ECO:0007669"/>
    <property type="project" value="InterPro"/>
</dbReference>
<comment type="subunit">
    <text evidence="7 8">Part of the 30S ribosomal subunit. Contacts proteins S5 and S12.</text>
</comment>
<dbReference type="Gene3D" id="3.30.1370.30">
    <property type="match status" value="1"/>
</dbReference>
<evidence type="ECO:0000256" key="3">
    <source>
        <dbReference type="ARBA" id="ARBA00022884"/>
    </source>
</evidence>
<dbReference type="Proteomes" id="UP000055060">
    <property type="component" value="Unassembled WGS sequence"/>
</dbReference>
<dbReference type="GO" id="GO:1990904">
    <property type="term" value="C:ribonucleoprotein complex"/>
    <property type="evidence" value="ECO:0007669"/>
    <property type="project" value="UniProtKB-KW"/>
</dbReference>
<dbReference type="GO" id="GO:0006412">
    <property type="term" value="P:translation"/>
    <property type="evidence" value="ECO:0007669"/>
    <property type="project" value="UniProtKB-UniRule"/>
</dbReference>
<dbReference type="PANTHER" id="PTHR11758">
    <property type="entry name" value="40S RIBOSOMAL PROTEIN S15A"/>
    <property type="match status" value="1"/>
</dbReference>
<dbReference type="InterPro" id="IPR035987">
    <property type="entry name" value="Ribosomal_uS8_sf"/>
</dbReference>
<dbReference type="AlphaFoldDB" id="A0A0S7BHV3"/>
<organism evidence="10">
    <name type="scientific">Longilinea arvoryzae</name>
    <dbReference type="NCBI Taxonomy" id="360412"/>
    <lineage>
        <taxon>Bacteria</taxon>
        <taxon>Bacillati</taxon>
        <taxon>Chloroflexota</taxon>
        <taxon>Anaerolineae</taxon>
        <taxon>Anaerolineales</taxon>
        <taxon>Anaerolineaceae</taxon>
        <taxon>Longilinea</taxon>
    </lineage>
</organism>
<dbReference type="InterPro" id="IPR000630">
    <property type="entry name" value="Ribosomal_uS8"/>
</dbReference>
<protein>
    <recommendedName>
        <fullName evidence="6 8">Small ribosomal subunit protein uS8</fullName>
    </recommendedName>
</protein>
<evidence type="ECO:0000313" key="11">
    <source>
        <dbReference type="Proteomes" id="UP000055060"/>
    </source>
</evidence>
<dbReference type="GO" id="GO:0005737">
    <property type="term" value="C:cytoplasm"/>
    <property type="evidence" value="ECO:0007669"/>
    <property type="project" value="UniProtKB-ARBA"/>
</dbReference>
<keyword evidence="11" id="KW-1185">Reference proteome</keyword>